<dbReference type="Proteomes" id="UP000403352">
    <property type="component" value="Unassembled WGS sequence"/>
</dbReference>
<evidence type="ECO:0000313" key="4">
    <source>
        <dbReference type="EMBL" id="EAG6990892.1"/>
    </source>
</evidence>
<protein>
    <submittedName>
        <fullName evidence="3">Uncharacterized protein</fullName>
    </submittedName>
</protein>
<proteinExistence type="predicted"/>
<evidence type="ECO:0000313" key="2">
    <source>
        <dbReference type="EMBL" id="EAE2354851.1"/>
    </source>
</evidence>
<evidence type="ECO:0000313" key="8">
    <source>
        <dbReference type="Proteomes" id="UP000548278"/>
    </source>
</evidence>
<evidence type="ECO:0000313" key="1">
    <source>
        <dbReference type="EMBL" id="EAD1185571.1"/>
    </source>
</evidence>
<dbReference type="EMBL" id="AAALRN010000005">
    <property type="protein sequence ID" value="EAD1185571.1"/>
    <property type="molecule type" value="Genomic_DNA"/>
</dbReference>
<reference evidence="5 7" key="1">
    <citation type="submission" date="2018-06" db="EMBL/GenBank/DDBJ databases">
        <authorList>
            <consortium name="PulseNet: The National Subtyping Network for Foodborne Disease Surveillance"/>
            <person name="Tarr C.L."/>
            <person name="Trees E."/>
            <person name="Katz L.S."/>
            <person name="Carleton-Romer H.A."/>
            <person name="Stroika S."/>
            <person name="Kucerova Z."/>
            <person name="Roache K.F."/>
            <person name="Sabol A.L."/>
            <person name="Besser J."/>
            <person name="Gerner-Smidt P."/>
        </authorList>
    </citation>
    <scope>NUCLEOTIDE SEQUENCE [LARGE SCALE GENOMIC DNA]</scope>
    <source>
        <strain evidence="2 5">PNUSAL000134</strain>
        <strain evidence="3 7">PNUSAL002298</strain>
    </source>
</reference>
<dbReference type="Proteomes" id="UP000478682">
    <property type="component" value="Unassembled WGS sequence"/>
</dbReference>
<comment type="caution">
    <text evidence="3">The sequence shown here is derived from an EMBL/GenBank/DDBJ whole genome shotgun (WGS) entry which is preliminary data.</text>
</comment>
<dbReference type="Proteomes" id="UP000336166">
    <property type="component" value="Unassembled WGS sequence"/>
</dbReference>
<dbReference type="EMBL" id="AAAREG010000008">
    <property type="protein sequence ID" value="EAE2354851.1"/>
    <property type="molecule type" value="Genomic_DNA"/>
</dbReference>
<dbReference type="EMBL" id="AABDGJ010000006">
    <property type="protein sequence ID" value="EAG6990892.1"/>
    <property type="molecule type" value="Genomic_DNA"/>
</dbReference>
<dbReference type="EMBL" id="AABATR010000005">
    <property type="protein sequence ID" value="EAG1894109.1"/>
    <property type="molecule type" value="Genomic_DNA"/>
</dbReference>
<evidence type="ECO:0000313" key="3">
    <source>
        <dbReference type="EMBL" id="EAG1894109.1"/>
    </source>
</evidence>
<organism evidence="3 7">
    <name type="scientific">Listeria monocytogenes</name>
    <dbReference type="NCBI Taxonomy" id="1639"/>
    <lineage>
        <taxon>Bacteria</taxon>
        <taxon>Bacillati</taxon>
        <taxon>Bacillota</taxon>
        <taxon>Bacilli</taxon>
        <taxon>Bacillales</taxon>
        <taxon>Listeriaceae</taxon>
        <taxon>Listeria</taxon>
    </lineage>
</organism>
<reference evidence="1 6" key="2">
    <citation type="submission" date="2018-06" db="EMBL/GenBank/DDBJ databases">
        <authorList>
            <consortium name="GenomeTrakr: Next Generation Sequencing Network for Food Pathogen Tracability"/>
        </authorList>
    </citation>
    <scope>NUCLEOTIDE SEQUENCE [LARGE SCALE GENOMIC DNA]</scope>
    <source>
        <strain evidence="1 6">FDA00008584</strain>
    </source>
</reference>
<dbReference type="Proteomes" id="UP000548278">
    <property type="component" value="Unassembled WGS sequence"/>
</dbReference>
<evidence type="ECO:0000313" key="7">
    <source>
        <dbReference type="Proteomes" id="UP000478682"/>
    </source>
</evidence>
<dbReference type="AlphaFoldDB" id="A0A2Z5C5K9"/>
<dbReference type="RefSeq" id="WP_031644073.1">
    <property type="nucleotide sequence ID" value="NZ_CP030101.1"/>
</dbReference>
<name>A0A2Z5C5K9_LISMN</name>
<evidence type="ECO:0000313" key="5">
    <source>
        <dbReference type="Proteomes" id="UP000336166"/>
    </source>
</evidence>
<reference evidence="4 8" key="3">
    <citation type="submission" date="2019-04" db="EMBL/GenBank/DDBJ databases">
        <authorList>
            <consortium name="GenomeTrakr network: Whole genome sequencing for foodborne pathogen traceback"/>
        </authorList>
    </citation>
    <scope>NUCLEOTIDE SEQUENCE [LARGE SCALE GENOMIC DNA]</scope>
    <source>
        <strain evidence="4 8">CFSAN004300</strain>
    </source>
</reference>
<gene>
    <name evidence="4" type="ORF">AB917_09835</name>
    <name evidence="3" type="ORF">BB997_10865</name>
    <name evidence="1" type="ORF">QD52_10845</name>
    <name evidence="2" type="ORF">Y261_10885</name>
</gene>
<sequence>MDEWWLIRIIKYIEIVSKASHLTTKKEHFFDNCPQVSKSKQHGKLALDTIFDAMFLMVESAINGVFISYN</sequence>
<accession>A0A2Z5C5K9</accession>
<evidence type="ECO:0000313" key="6">
    <source>
        <dbReference type="Proteomes" id="UP000403352"/>
    </source>
</evidence>